<keyword evidence="2" id="KW-0812">Transmembrane</keyword>
<dbReference type="Proteomes" id="UP000316095">
    <property type="component" value="Unassembled WGS sequence"/>
</dbReference>
<dbReference type="RefSeq" id="WP_146503135.1">
    <property type="nucleotide sequence ID" value="NZ_SJPG01000001.1"/>
</dbReference>
<protein>
    <recommendedName>
        <fullName evidence="5">SHOCT domain-containing protein</fullName>
    </recommendedName>
</protein>
<feature type="compositionally biased region" description="Basic and acidic residues" evidence="1">
    <location>
        <begin position="91"/>
        <end position="105"/>
    </location>
</feature>
<keyword evidence="2" id="KW-1133">Transmembrane helix</keyword>
<proteinExistence type="predicted"/>
<accession>A0A5C5XE82</accession>
<dbReference type="AlphaFoldDB" id="A0A5C5XE82"/>
<reference evidence="3 4" key="1">
    <citation type="submission" date="2019-02" db="EMBL/GenBank/DDBJ databases">
        <title>Deep-cultivation of Planctomycetes and their phenomic and genomic characterization uncovers novel biology.</title>
        <authorList>
            <person name="Wiegand S."/>
            <person name="Jogler M."/>
            <person name="Boedeker C."/>
            <person name="Pinto D."/>
            <person name="Vollmers J."/>
            <person name="Rivas-Marin E."/>
            <person name="Kohn T."/>
            <person name="Peeters S.H."/>
            <person name="Heuer A."/>
            <person name="Rast P."/>
            <person name="Oberbeckmann S."/>
            <person name="Bunk B."/>
            <person name="Jeske O."/>
            <person name="Meyerdierks A."/>
            <person name="Storesund J.E."/>
            <person name="Kallscheuer N."/>
            <person name="Luecker S."/>
            <person name="Lage O.M."/>
            <person name="Pohl T."/>
            <person name="Merkel B.J."/>
            <person name="Hornburger P."/>
            <person name="Mueller R.-W."/>
            <person name="Bruemmer F."/>
            <person name="Labrenz M."/>
            <person name="Spormann A.M."/>
            <person name="Op Den Camp H."/>
            <person name="Overmann J."/>
            <person name="Amann R."/>
            <person name="Jetten M.S.M."/>
            <person name="Mascher T."/>
            <person name="Medema M.H."/>
            <person name="Devos D.P."/>
            <person name="Kaster A.-K."/>
            <person name="Ovreas L."/>
            <person name="Rohde M."/>
            <person name="Galperin M.Y."/>
            <person name="Jogler C."/>
        </authorList>
    </citation>
    <scope>NUCLEOTIDE SEQUENCE [LARGE SCALE GENOMIC DNA]</scope>
    <source>
        <strain evidence="3 4">Pan54</strain>
    </source>
</reference>
<feature type="region of interest" description="Disordered" evidence="1">
    <location>
        <begin position="79"/>
        <end position="105"/>
    </location>
</feature>
<dbReference type="OrthoDB" id="292816at2"/>
<comment type="caution">
    <text evidence="3">The sequence shown here is derived from an EMBL/GenBank/DDBJ whole genome shotgun (WGS) entry which is preliminary data.</text>
</comment>
<evidence type="ECO:0008006" key="5">
    <source>
        <dbReference type="Google" id="ProtNLM"/>
    </source>
</evidence>
<feature type="transmembrane region" description="Helical" evidence="2">
    <location>
        <begin position="20"/>
        <end position="37"/>
    </location>
</feature>
<evidence type="ECO:0000313" key="4">
    <source>
        <dbReference type="Proteomes" id="UP000316095"/>
    </source>
</evidence>
<evidence type="ECO:0000256" key="2">
    <source>
        <dbReference type="SAM" id="Phobius"/>
    </source>
</evidence>
<evidence type="ECO:0000313" key="3">
    <source>
        <dbReference type="EMBL" id="TWT61104.1"/>
    </source>
</evidence>
<sequence length="105" mass="11661">MELLAARNLTDLLQATAGQWVLLLIFIGLLIGLIMWVRSILSESEDTTNVDHDMLTSMTELQRRGELSSEEYRSIKGRLASRLQLGPSAKEQTKPDSGKDSKSVS</sequence>
<keyword evidence="4" id="KW-1185">Reference proteome</keyword>
<name>A0A5C5XE82_9PLAN</name>
<dbReference type="EMBL" id="SJPG01000001">
    <property type="protein sequence ID" value="TWT61104.1"/>
    <property type="molecule type" value="Genomic_DNA"/>
</dbReference>
<gene>
    <name evidence="3" type="ORF">Pan54_18380</name>
</gene>
<organism evidence="3 4">
    <name type="scientific">Rubinisphaera italica</name>
    <dbReference type="NCBI Taxonomy" id="2527969"/>
    <lineage>
        <taxon>Bacteria</taxon>
        <taxon>Pseudomonadati</taxon>
        <taxon>Planctomycetota</taxon>
        <taxon>Planctomycetia</taxon>
        <taxon>Planctomycetales</taxon>
        <taxon>Planctomycetaceae</taxon>
        <taxon>Rubinisphaera</taxon>
    </lineage>
</organism>
<keyword evidence="2" id="KW-0472">Membrane</keyword>
<evidence type="ECO:0000256" key="1">
    <source>
        <dbReference type="SAM" id="MobiDB-lite"/>
    </source>
</evidence>